<dbReference type="Pfam" id="PF10000">
    <property type="entry name" value="ACT_3"/>
    <property type="match status" value="1"/>
</dbReference>
<gene>
    <name evidence="3" type="ORF">NLF92_09795</name>
</gene>
<dbReference type="Proteomes" id="UP001165413">
    <property type="component" value="Unassembled WGS sequence"/>
</dbReference>
<dbReference type="SUPFAM" id="SSF55021">
    <property type="entry name" value="ACT-like"/>
    <property type="match status" value="2"/>
</dbReference>
<comment type="caution">
    <text evidence="3">The sequence shown here is derived from an EMBL/GenBank/DDBJ whole genome shotgun (WGS) entry which is preliminary data.</text>
</comment>
<feature type="domain" description="DUF2241" evidence="1">
    <location>
        <begin position="2"/>
        <end position="71"/>
    </location>
</feature>
<dbReference type="RefSeq" id="WP_254101331.1">
    <property type="nucleotide sequence ID" value="NZ_JANATA010000017.1"/>
</dbReference>
<evidence type="ECO:0000259" key="2">
    <source>
        <dbReference type="Pfam" id="PF13840"/>
    </source>
</evidence>
<dbReference type="InterPro" id="IPR045865">
    <property type="entry name" value="ACT-like_dom_sf"/>
</dbReference>
<dbReference type="Gene3D" id="3.30.2130.10">
    <property type="entry name" value="VC0802-like"/>
    <property type="match status" value="1"/>
</dbReference>
<dbReference type="Pfam" id="PF13840">
    <property type="entry name" value="ACT_7"/>
    <property type="match status" value="1"/>
</dbReference>
<dbReference type="InterPro" id="IPR018717">
    <property type="entry name" value="DUF2241"/>
</dbReference>
<feature type="domain" description="CASTOR ACT" evidence="2">
    <location>
        <begin position="72"/>
        <end position="128"/>
    </location>
</feature>
<dbReference type="AlphaFoldDB" id="A0AA42BLX5"/>
<protein>
    <submittedName>
        <fullName evidence="3">ACT domain-containing protein</fullName>
    </submittedName>
</protein>
<evidence type="ECO:0000313" key="4">
    <source>
        <dbReference type="Proteomes" id="UP001165413"/>
    </source>
</evidence>
<sequence length="132" mass="14498">MSGETDLASLLASMKPELLETDYVFVSLVEKHYEDCAAYQAKAMFIEDEGMTLVVPLTIAQQHDLSFSGVFNCITLTVHSSLEAVGLTAAFASKLKEYGISANVIAGFYHDHIFVQKEKSKEALIALESFAR</sequence>
<reference evidence="3" key="1">
    <citation type="submission" date="2022-07" db="EMBL/GenBank/DDBJ databases">
        <title>Characterization of the Novel Bacterium Alteromonas immobilis LMIT006 and Alteromonas gregis LMIT007.</title>
        <authorList>
            <person name="Lin X."/>
        </authorList>
    </citation>
    <scope>NUCLEOTIDE SEQUENCE</scope>
    <source>
        <strain evidence="3">LMIT007</strain>
    </source>
</reference>
<name>A0AA42BLX5_9ALTE</name>
<organism evidence="3 4">
    <name type="scientific">Opacimonas viscosa</name>
    <dbReference type="NCBI Taxonomy" id="2961944"/>
    <lineage>
        <taxon>Bacteria</taxon>
        <taxon>Pseudomonadati</taxon>
        <taxon>Pseudomonadota</taxon>
        <taxon>Gammaproteobacteria</taxon>
        <taxon>Alteromonadales</taxon>
        <taxon>Alteromonadaceae</taxon>
        <taxon>Opacimonas</taxon>
    </lineage>
</organism>
<evidence type="ECO:0000259" key="1">
    <source>
        <dbReference type="Pfam" id="PF10000"/>
    </source>
</evidence>
<keyword evidence="4" id="KW-1185">Reference proteome</keyword>
<dbReference type="PANTHER" id="PTHR39199">
    <property type="entry name" value="BLR5128 PROTEIN"/>
    <property type="match status" value="1"/>
</dbReference>
<dbReference type="PANTHER" id="PTHR39199:SF1">
    <property type="entry name" value="BLR5128 PROTEIN"/>
    <property type="match status" value="1"/>
</dbReference>
<proteinExistence type="predicted"/>
<accession>A0AA42BLX5</accession>
<dbReference type="InterPro" id="IPR027795">
    <property type="entry name" value="CASTOR_ACT_dom"/>
</dbReference>
<evidence type="ECO:0000313" key="3">
    <source>
        <dbReference type="EMBL" id="MCP3429235.1"/>
    </source>
</evidence>
<dbReference type="EMBL" id="JANATA010000017">
    <property type="protein sequence ID" value="MCP3429235.1"/>
    <property type="molecule type" value="Genomic_DNA"/>
</dbReference>